<dbReference type="GO" id="GO:0003700">
    <property type="term" value="F:DNA-binding transcription factor activity"/>
    <property type="evidence" value="ECO:0007669"/>
    <property type="project" value="TreeGrafter"/>
</dbReference>
<evidence type="ECO:0000313" key="5">
    <source>
        <dbReference type="EMBL" id="MBC2397904.1"/>
    </source>
</evidence>
<dbReference type="InterPro" id="IPR046335">
    <property type="entry name" value="LacI/GalR-like_sensor"/>
</dbReference>
<dbReference type="InterPro" id="IPR028082">
    <property type="entry name" value="Peripla_BP_I"/>
</dbReference>
<keyword evidence="2" id="KW-0238">DNA-binding</keyword>
<evidence type="ECO:0000256" key="2">
    <source>
        <dbReference type="ARBA" id="ARBA00023125"/>
    </source>
</evidence>
<dbReference type="PANTHER" id="PTHR30146">
    <property type="entry name" value="LACI-RELATED TRANSCRIPTIONAL REPRESSOR"/>
    <property type="match status" value="1"/>
</dbReference>
<dbReference type="InterPro" id="IPR010982">
    <property type="entry name" value="Lambda_DNA-bd_dom_sf"/>
</dbReference>
<dbReference type="SUPFAM" id="SSF47413">
    <property type="entry name" value="lambda repressor-like DNA-binding domains"/>
    <property type="match status" value="1"/>
</dbReference>
<organism evidence="5 6">
    <name type="scientific">Clostridium tetanomorphum</name>
    <dbReference type="NCBI Taxonomy" id="1553"/>
    <lineage>
        <taxon>Bacteria</taxon>
        <taxon>Bacillati</taxon>
        <taxon>Bacillota</taxon>
        <taxon>Clostridia</taxon>
        <taxon>Eubacteriales</taxon>
        <taxon>Clostridiaceae</taxon>
        <taxon>Clostridium</taxon>
    </lineage>
</organism>
<dbReference type="Pfam" id="PF13377">
    <property type="entry name" value="Peripla_BP_3"/>
    <property type="match status" value="1"/>
</dbReference>
<dbReference type="Proteomes" id="UP000563151">
    <property type="component" value="Unassembled WGS sequence"/>
</dbReference>
<reference evidence="5 6" key="1">
    <citation type="submission" date="2020-04" db="EMBL/GenBank/DDBJ databases">
        <title>Genomic insights into acetone-butanol-ethanol (ABE) fermentation by sequencing solventogenic clostridia strains.</title>
        <authorList>
            <person name="Brown S."/>
        </authorList>
    </citation>
    <scope>NUCLEOTIDE SEQUENCE [LARGE SCALE GENOMIC DNA]</scope>
    <source>
        <strain evidence="5 6">DJ011</strain>
    </source>
</reference>
<dbReference type="Gene3D" id="1.10.260.40">
    <property type="entry name" value="lambda repressor-like DNA-binding domains"/>
    <property type="match status" value="1"/>
</dbReference>
<evidence type="ECO:0000256" key="1">
    <source>
        <dbReference type="ARBA" id="ARBA00023015"/>
    </source>
</evidence>
<dbReference type="RefSeq" id="WP_035146984.1">
    <property type="nucleotide sequence ID" value="NZ_JAAZWO010000008.1"/>
</dbReference>
<dbReference type="AlphaFoldDB" id="A0A923EBI6"/>
<evidence type="ECO:0000259" key="4">
    <source>
        <dbReference type="PROSITE" id="PS50932"/>
    </source>
</evidence>
<accession>A0A923EBI6</accession>
<keyword evidence="1" id="KW-0805">Transcription regulation</keyword>
<sequence length="336" mass="37648">MDIKDIASLSEVSVSTVSRVINNHPDVKDETRQKILKIIKENNYIPNNSARILKKNNTKSIGILVKGVYNPFFSEMVKIMSDKIKQAGYTMMLQYYDQNSKEDVNVLITFIKEKKLQGVICLGGDFTDISDDNFKGLDVSVVLTSVDNISKIAFNKFSSIGIENEKAAYEATEHLIKNGHRKILLIIGSYEDIGVGKLRIKGYRQALNNYKLCYDEELVTTGNYSVEKAYDATINMLKKRKDITAIFAISDIMAIGAAKAVVDSGYKIREDISIMGFDGMDIGKYYNPSITTIYQPKTKMANMSVELLLSLMSKNGKNKHIILDTKLVEGESCKPI</sequence>
<dbReference type="PROSITE" id="PS00356">
    <property type="entry name" value="HTH_LACI_1"/>
    <property type="match status" value="1"/>
</dbReference>
<dbReference type="SMART" id="SM00354">
    <property type="entry name" value="HTH_LACI"/>
    <property type="match status" value="1"/>
</dbReference>
<dbReference type="SUPFAM" id="SSF53822">
    <property type="entry name" value="Periplasmic binding protein-like I"/>
    <property type="match status" value="1"/>
</dbReference>
<gene>
    <name evidence="5" type="ORF">HGG79_08965</name>
</gene>
<evidence type="ECO:0000256" key="3">
    <source>
        <dbReference type="ARBA" id="ARBA00023163"/>
    </source>
</evidence>
<dbReference type="Gene3D" id="3.40.50.2300">
    <property type="match status" value="2"/>
</dbReference>
<comment type="caution">
    <text evidence="5">The sequence shown here is derived from an EMBL/GenBank/DDBJ whole genome shotgun (WGS) entry which is preliminary data.</text>
</comment>
<dbReference type="EMBL" id="JAAZWO010000008">
    <property type="protein sequence ID" value="MBC2397904.1"/>
    <property type="molecule type" value="Genomic_DNA"/>
</dbReference>
<dbReference type="PANTHER" id="PTHR30146:SF109">
    <property type="entry name" value="HTH-TYPE TRANSCRIPTIONAL REGULATOR GALS"/>
    <property type="match status" value="1"/>
</dbReference>
<name>A0A923EBI6_CLOTT</name>
<feature type="domain" description="HTH lacI-type" evidence="4">
    <location>
        <begin position="1"/>
        <end position="55"/>
    </location>
</feature>
<keyword evidence="6" id="KW-1185">Reference proteome</keyword>
<dbReference type="InterPro" id="IPR000843">
    <property type="entry name" value="HTH_LacI"/>
</dbReference>
<dbReference type="GO" id="GO:0000976">
    <property type="term" value="F:transcription cis-regulatory region binding"/>
    <property type="evidence" value="ECO:0007669"/>
    <property type="project" value="TreeGrafter"/>
</dbReference>
<dbReference type="CDD" id="cd01392">
    <property type="entry name" value="HTH_LacI"/>
    <property type="match status" value="1"/>
</dbReference>
<proteinExistence type="predicted"/>
<dbReference type="Pfam" id="PF00356">
    <property type="entry name" value="LacI"/>
    <property type="match status" value="1"/>
</dbReference>
<dbReference type="CDD" id="cd06267">
    <property type="entry name" value="PBP1_LacI_sugar_binding-like"/>
    <property type="match status" value="1"/>
</dbReference>
<dbReference type="PROSITE" id="PS50932">
    <property type="entry name" value="HTH_LACI_2"/>
    <property type="match status" value="1"/>
</dbReference>
<evidence type="ECO:0000313" key="6">
    <source>
        <dbReference type="Proteomes" id="UP000563151"/>
    </source>
</evidence>
<protein>
    <submittedName>
        <fullName evidence="5">LacI family transcriptional regulator</fullName>
    </submittedName>
</protein>
<keyword evidence="3" id="KW-0804">Transcription</keyword>